<dbReference type="PANTHER" id="PTHR32322:SF2">
    <property type="entry name" value="EAMA DOMAIN-CONTAINING PROTEIN"/>
    <property type="match status" value="1"/>
</dbReference>
<dbReference type="Gene3D" id="1.10.3730.20">
    <property type="match status" value="1"/>
</dbReference>
<evidence type="ECO:0000256" key="1">
    <source>
        <dbReference type="ARBA" id="ARBA00004141"/>
    </source>
</evidence>
<dbReference type="GO" id="GO:0016020">
    <property type="term" value="C:membrane"/>
    <property type="evidence" value="ECO:0007669"/>
    <property type="project" value="UniProtKB-SubCell"/>
</dbReference>
<evidence type="ECO:0000313" key="9">
    <source>
        <dbReference type="Proteomes" id="UP000298438"/>
    </source>
</evidence>
<dbReference type="RefSeq" id="WP_135209029.1">
    <property type="nucleotide sequence ID" value="NZ_SPVF01000253.1"/>
</dbReference>
<gene>
    <name evidence="8" type="ORF">E4L96_20260</name>
</gene>
<feature type="transmembrane region" description="Helical" evidence="6">
    <location>
        <begin position="102"/>
        <end position="120"/>
    </location>
</feature>
<evidence type="ECO:0000313" key="8">
    <source>
        <dbReference type="EMBL" id="TFW13210.1"/>
    </source>
</evidence>
<accession>A0A4Y9RVN8</accession>
<feature type="transmembrane region" description="Helical" evidence="6">
    <location>
        <begin position="156"/>
        <end position="176"/>
    </location>
</feature>
<comment type="caution">
    <text evidence="8">The sequence shown here is derived from an EMBL/GenBank/DDBJ whole genome shotgun (WGS) entry which is preliminary data.</text>
</comment>
<sequence length="299" mass="31708">MSNKTLINPVAARNSVLSPVAVFFVVLWSTGFIVAKFGLPYAPPLTFLVLRCGGVVLVLLPLVLALRAPWPARPGRLAVAGLLLQAGYLGGVWSAIKLGMPAGVTALIVGMQPILTAVLAPLIGEQVRPRQWLGLLFGLAGVGLVVYSKVTLAGVSSAALAWCGFALVSITAGTMYQRRYCPSFDLRTGTVVQFLATLAVLVPLAIVREGMDWRLSHVQWTGSFTASLLWSVLALSIGALFLLFRLIRSSQATEVTSLLYLTPPTTALMAWLLFGEAFTWLSAGGMALAVAGVVCVVKK</sequence>
<feature type="transmembrane region" description="Helical" evidence="6">
    <location>
        <begin position="132"/>
        <end position="150"/>
    </location>
</feature>
<evidence type="ECO:0000256" key="5">
    <source>
        <dbReference type="ARBA" id="ARBA00023136"/>
    </source>
</evidence>
<keyword evidence="4 6" id="KW-1133">Transmembrane helix</keyword>
<keyword evidence="3 6" id="KW-0812">Transmembrane</keyword>
<dbReference type="InterPro" id="IPR037185">
    <property type="entry name" value="EmrE-like"/>
</dbReference>
<comment type="similarity">
    <text evidence="2">Belongs to the EamA transporter family.</text>
</comment>
<evidence type="ECO:0000256" key="4">
    <source>
        <dbReference type="ARBA" id="ARBA00022989"/>
    </source>
</evidence>
<evidence type="ECO:0000256" key="3">
    <source>
        <dbReference type="ARBA" id="ARBA00022692"/>
    </source>
</evidence>
<protein>
    <submittedName>
        <fullName evidence="8">DMT family transporter</fullName>
    </submittedName>
</protein>
<feature type="transmembrane region" description="Helical" evidence="6">
    <location>
        <begin position="45"/>
        <end position="65"/>
    </location>
</feature>
<dbReference type="InterPro" id="IPR050638">
    <property type="entry name" value="AA-Vitamin_Transporters"/>
</dbReference>
<comment type="subcellular location">
    <subcellularLocation>
        <location evidence="1">Membrane</location>
        <topology evidence="1">Multi-pass membrane protein</topology>
    </subcellularLocation>
</comment>
<feature type="transmembrane region" description="Helical" evidence="6">
    <location>
        <begin position="227"/>
        <end position="246"/>
    </location>
</feature>
<reference evidence="8 9" key="1">
    <citation type="submission" date="2019-03" db="EMBL/GenBank/DDBJ databases">
        <title>Draft Genome Sequence of Massilia arenosa sp. nov., a Novel Massilia Species Isolated from a Sandy-loam Maize Soil.</title>
        <authorList>
            <person name="Raths R."/>
            <person name="Peta V."/>
            <person name="Bucking H."/>
        </authorList>
    </citation>
    <scope>NUCLEOTIDE SEQUENCE [LARGE SCALE GENOMIC DNA]</scope>
    <source>
        <strain evidence="8 9">MC02</strain>
    </source>
</reference>
<dbReference type="SUPFAM" id="SSF103481">
    <property type="entry name" value="Multidrug resistance efflux transporter EmrE"/>
    <property type="match status" value="2"/>
</dbReference>
<feature type="transmembrane region" description="Helical" evidence="6">
    <location>
        <begin position="20"/>
        <end position="39"/>
    </location>
</feature>
<proteinExistence type="inferred from homology"/>
<feature type="transmembrane region" description="Helical" evidence="6">
    <location>
        <begin position="77"/>
        <end position="96"/>
    </location>
</feature>
<dbReference type="OrthoDB" id="9809509at2"/>
<feature type="transmembrane region" description="Helical" evidence="6">
    <location>
        <begin position="280"/>
        <end position="297"/>
    </location>
</feature>
<name>A0A4Y9RVN8_9BURK</name>
<dbReference type="Pfam" id="PF00892">
    <property type="entry name" value="EamA"/>
    <property type="match status" value="2"/>
</dbReference>
<feature type="transmembrane region" description="Helical" evidence="6">
    <location>
        <begin position="258"/>
        <end position="274"/>
    </location>
</feature>
<feature type="domain" description="EamA" evidence="7">
    <location>
        <begin position="165"/>
        <end position="297"/>
    </location>
</feature>
<keyword evidence="5 6" id="KW-0472">Membrane</keyword>
<dbReference type="PANTHER" id="PTHR32322">
    <property type="entry name" value="INNER MEMBRANE TRANSPORTER"/>
    <property type="match status" value="1"/>
</dbReference>
<evidence type="ECO:0000256" key="6">
    <source>
        <dbReference type="SAM" id="Phobius"/>
    </source>
</evidence>
<dbReference type="Proteomes" id="UP000298438">
    <property type="component" value="Unassembled WGS sequence"/>
</dbReference>
<evidence type="ECO:0000256" key="2">
    <source>
        <dbReference type="ARBA" id="ARBA00007362"/>
    </source>
</evidence>
<feature type="transmembrane region" description="Helical" evidence="6">
    <location>
        <begin position="188"/>
        <end position="207"/>
    </location>
</feature>
<keyword evidence="9" id="KW-1185">Reference proteome</keyword>
<evidence type="ECO:0000259" key="7">
    <source>
        <dbReference type="Pfam" id="PF00892"/>
    </source>
</evidence>
<feature type="domain" description="EamA" evidence="7">
    <location>
        <begin position="21"/>
        <end position="146"/>
    </location>
</feature>
<dbReference type="AlphaFoldDB" id="A0A4Y9RVN8"/>
<organism evidence="8 9">
    <name type="scientific">Zemynaea arenosa</name>
    <dbReference type="NCBI Taxonomy" id="2561931"/>
    <lineage>
        <taxon>Bacteria</taxon>
        <taxon>Pseudomonadati</taxon>
        <taxon>Pseudomonadota</taxon>
        <taxon>Betaproteobacteria</taxon>
        <taxon>Burkholderiales</taxon>
        <taxon>Oxalobacteraceae</taxon>
        <taxon>Telluria group</taxon>
        <taxon>Zemynaea</taxon>
    </lineage>
</organism>
<dbReference type="InterPro" id="IPR000620">
    <property type="entry name" value="EamA_dom"/>
</dbReference>
<dbReference type="EMBL" id="SPVF01000253">
    <property type="protein sequence ID" value="TFW13210.1"/>
    <property type="molecule type" value="Genomic_DNA"/>
</dbReference>